<protein>
    <submittedName>
        <fullName evidence="1">Uncharacterized protein</fullName>
    </submittedName>
</protein>
<gene>
    <name evidence="1" type="ORF">ACFP3M_24450</name>
</gene>
<accession>A0ABW1FPT4</accession>
<evidence type="ECO:0000313" key="1">
    <source>
        <dbReference type="EMBL" id="MFC5895949.1"/>
    </source>
</evidence>
<evidence type="ECO:0000313" key="2">
    <source>
        <dbReference type="Proteomes" id="UP001596241"/>
    </source>
</evidence>
<keyword evidence="2" id="KW-1185">Reference proteome</keyword>
<sequence>MMESESAARIASSKEAGDCNMRTPASARFARLLREARIPDDTWDRETDNFSGALMTTEAPGEPCSPGAPAHLDPDLSNSAYRLGNRAIRRGDFESAARWYETAAEHHHSGAAWRRAWVELELARSASQSNETPNLERTQKLWAWIQAAVTMGSEDAISVTKAARFVKFLTPLRDFNHAYAFSHILLDNIQPSLLDKAPGVSDRRREGWQSNEILRRFADFGYPLLGSVMNLAHEGTAEERGFKGKIHSTKESSGCLLPRQKSTSLQENVLTIRSGWHSLEEFRHIPDLLVVNAQVLNWSSDHVILLIHGAGTEWELNCRVDQLGKEQLSPGREIKIGVTEIDGSHCEAVLFDKR</sequence>
<proteinExistence type="predicted"/>
<dbReference type="RefSeq" id="WP_345089640.1">
    <property type="nucleotide sequence ID" value="NZ_BAAAWG010000015.1"/>
</dbReference>
<comment type="caution">
    <text evidence="1">The sequence shown here is derived from an EMBL/GenBank/DDBJ whole genome shotgun (WGS) entry which is preliminary data.</text>
</comment>
<organism evidence="1 2">
    <name type="scientific">Streptomyces ramulosus</name>
    <dbReference type="NCBI Taxonomy" id="47762"/>
    <lineage>
        <taxon>Bacteria</taxon>
        <taxon>Bacillati</taxon>
        <taxon>Actinomycetota</taxon>
        <taxon>Actinomycetes</taxon>
        <taxon>Kitasatosporales</taxon>
        <taxon>Streptomycetaceae</taxon>
        <taxon>Streptomyces</taxon>
    </lineage>
</organism>
<dbReference type="Proteomes" id="UP001596241">
    <property type="component" value="Unassembled WGS sequence"/>
</dbReference>
<name>A0ABW1FPT4_9ACTN</name>
<reference evidence="2" key="1">
    <citation type="journal article" date="2019" name="Int. J. Syst. Evol. Microbiol.">
        <title>The Global Catalogue of Microorganisms (GCM) 10K type strain sequencing project: providing services to taxonomists for standard genome sequencing and annotation.</title>
        <authorList>
            <consortium name="The Broad Institute Genomics Platform"/>
            <consortium name="The Broad Institute Genome Sequencing Center for Infectious Disease"/>
            <person name="Wu L."/>
            <person name="Ma J."/>
        </authorList>
    </citation>
    <scope>NUCLEOTIDE SEQUENCE [LARGE SCALE GENOMIC DNA]</scope>
    <source>
        <strain evidence="2">CGMCC 1.15809</strain>
    </source>
</reference>
<dbReference type="EMBL" id="JBHSPW010000012">
    <property type="protein sequence ID" value="MFC5895949.1"/>
    <property type="molecule type" value="Genomic_DNA"/>
</dbReference>